<evidence type="ECO:0000256" key="1">
    <source>
        <dbReference type="SAM" id="MobiDB-lite"/>
    </source>
</evidence>
<name>A0A2P7B018_9HYPH</name>
<proteinExistence type="predicted"/>
<dbReference type="Proteomes" id="UP000241158">
    <property type="component" value="Unassembled WGS sequence"/>
</dbReference>
<dbReference type="AlphaFoldDB" id="A0A2P7B018"/>
<feature type="compositionally biased region" description="Basic and acidic residues" evidence="1">
    <location>
        <begin position="48"/>
        <end position="61"/>
    </location>
</feature>
<keyword evidence="4" id="KW-1185">Reference proteome</keyword>
<keyword evidence="2" id="KW-0472">Membrane</keyword>
<dbReference type="EMBL" id="PGGN01000001">
    <property type="protein sequence ID" value="PSH59812.1"/>
    <property type="molecule type" value="Genomic_DNA"/>
</dbReference>
<feature type="region of interest" description="Disordered" evidence="1">
    <location>
        <begin position="48"/>
        <end position="71"/>
    </location>
</feature>
<evidence type="ECO:0000256" key="2">
    <source>
        <dbReference type="SAM" id="Phobius"/>
    </source>
</evidence>
<comment type="caution">
    <text evidence="3">The sequence shown here is derived from an EMBL/GenBank/DDBJ whole genome shotgun (WGS) entry which is preliminary data.</text>
</comment>
<evidence type="ECO:0000313" key="4">
    <source>
        <dbReference type="Proteomes" id="UP000241158"/>
    </source>
</evidence>
<organism evidence="3 4">
    <name type="scientific">Phyllobacterium endophyticum</name>
    <dbReference type="NCBI Taxonomy" id="1149773"/>
    <lineage>
        <taxon>Bacteria</taxon>
        <taxon>Pseudomonadati</taxon>
        <taxon>Pseudomonadota</taxon>
        <taxon>Alphaproteobacteria</taxon>
        <taxon>Hyphomicrobiales</taxon>
        <taxon>Phyllobacteriaceae</taxon>
        <taxon>Phyllobacterium</taxon>
    </lineage>
</organism>
<protein>
    <submittedName>
        <fullName evidence="3">Uncharacterized protein</fullName>
    </submittedName>
</protein>
<evidence type="ECO:0000313" key="3">
    <source>
        <dbReference type="EMBL" id="PSH59812.1"/>
    </source>
</evidence>
<gene>
    <name evidence="3" type="ORF">CU100_03370</name>
</gene>
<feature type="transmembrane region" description="Helical" evidence="2">
    <location>
        <begin position="16"/>
        <end position="40"/>
    </location>
</feature>
<keyword evidence="2" id="KW-1133">Transmembrane helix</keyword>
<sequence>MGIVFPGIGDATMDQVLLLLLLPIAHPVACGIAGLAIALWRRFRAARKGAENRNHERDRVSHGGRNARLVR</sequence>
<reference evidence="4" key="1">
    <citation type="submission" date="2017-11" db="EMBL/GenBank/DDBJ databases">
        <authorList>
            <person name="Kuznetsova I."/>
            <person name="Sazanova A."/>
            <person name="Chirak E."/>
            <person name="Safronova V."/>
            <person name="Willems A."/>
        </authorList>
    </citation>
    <scope>NUCLEOTIDE SEQUENCE [LARGE SCALE GENOMIC DNA]</scope>
    <source>
        <strain evidence="4">PEPV15</strain>
    </source>
</reference>
<accession>A0A2P7B018</accession>
<keyword evidence="2" id="KW-0812">Transmembrane</keyword>